<reference evidence="1 2" key="1">
    <citation type="submission" date="2021-03" db="EMBL/GenBank/DDBJ databases">
        <title>Paenibacillus artemisicola MWE-103 whole genome sequence.</title>
        <authorList>
            <person name="Ham Y.J."/>
        </authorList>
    </citation>
    <scope>NUCLEOTIDE SEQUENCE [LARGE SCALE GENOMIC DNA]</scope>
    <source>
        <strain evidence="1 2">MWE-103</strain>
    </source>
</reference>
<dbReference type="Pfam" id="PF14162">
    <property type="entry name" value="YozD"/>
    <property type="match status" value="1"/>
</dbReference>
<name>A0ABS3WHZ2_9BACL</name>
<accession>A0ABS3WHZ2</accession>
<organism evidence="1 2">
    <name type="scientific">Paenibacillus artemisiicola</name>
    <dbReference type="NCBI Taxonomy" id="1172618"/>
    <lineage>
        <taxon>Bacteria</taxon>
        <taxon>Bacillati</taxon>
        <taxon>Bacillota</taxon>
        <taxon>Bacilli</taxon>
        <taxon>Bacillales</taxon>
        <taxon>Paenibacillaceae</taxon>
        <taxon>Paenibacillus</taxon>
    </lineage>
</organism>
<dbReference type="Proteomes" id="UP000670947">
    <property type="component" value="Unassembled WGS sequence"/>
</dbReference>
<gene>
    <name evidence="1" type="ORF">I8J29_27400</name>
</gene>
<comment type="caution">
    <text evidence="1">The sequence shown here is derived from an EMBL/GenBank/DDBJ whole genome shotgun (WGS) entry which is preliminary data.</text>
</comment>
<evidence type="ECO:0000313" key="2">
    <source>
        <dbReference type="Proteomes" id="UP000670947"/>
    </source>
</evidence>
<proteinExistence type="predicted"/>
<sequence length="66" mass="7797">MKKHKKQKNVKYRTIESSEIEDYFFDRLVERGCVPTQNDIEIITEIVFDFLQDNGVAMNVNEKDEG</sequence>
<evidence type="ECO:0000313" key="1">
    <source>
        <dbReference type="EMBL" id="MBO7747923.1"/>
    </source>
</evidence>
<protein>
    <submittedName>
        <fullName evidence="1">YozD family protein</fullName>
    </submittedName>
</protein>
<keyword evidence="2" id="KW-1185">Reference proteome</keyword>
<dbReference type="InterPro" id="IPR025545">
    <property type="entry name" value="YozD"/>
</dbReference>
<dbReference type="RefSeq" id="WP_208850533.1">
    <property type="nucleotide sequence ID" value="NZ_JAGGDJ010000042.1"/>
</dbReference>
<dbReference type="EMBL" id="JAGGDJ010000042">
    <property type="protein sequence ID" value="MBO7747923.1"/>
    <property type="molecule type" value="Genomic_DNA"/>
</dbReference>